<dbReference type="NCBIfam" id="TIGR03073">
    <property type="entry name" value="release_rtcB"/>
    <property type="match status" value="1"/>
</dbReference>
<evidence type="ECO:0000256" key="6">
    <source>
        <dbReference type="ARBA" id="ARBA00023134"/>
    </source>
</evidence>
<dbReference type="InterPro" id="IPR001233">
    <property type="entry name" value="RtcB"/>
</dbReference>
<dbReference type="NCBIfam" id="NF007153">
    <property type="entry name" value="PRK09588.1"/>
    <property type="match status" value="1"/>
</dbReference>
<keyword evidence="3 11" id="KW-0479">Metal-binding</keyword>
<name>A0A176YNS3_9BRAD</name>
<dbReference type="GO" id="GO:0042245">
    <property type="term" value="P:RNA repair"/>
    <property type="evidence" value="ECO:0007669"/>
    <property type="project" value="UniProtKB-KW"/>
</dbReference>
<evidence type="ECO:0000256" key="11">
    <source>
        <dbReference type="PIRSR" id="PIRSR601233-3"/>
    </source>
</evidence>
<dbReference type="GO" id="GO:0170057">
    <property type="term" value="F:RNA ligase (GTP) activity"/>
    <property type="evidence" value="ECO:0007669"/>
    <property type="project" value="UniProtKB-EC"/>
</dbReference>
<dbReference type="PANTHER" id="PTHR11118:SF1">
    <property type="entry name" value="RNA-SPLICING LIGASE RTCB HOMOLOG"/>
    <property type="match status" value="1"/>
</dbReference>
<feature type="binding site" evidence="10">
    <location>
        <position position="366"/>
    </location>
    <ligand>
        <name>GMP</name>
        <dbReference type="ChEBI" id="CHEBI:58115"/>
    </ligand>
</feature>
<organism evidence="12 13">
    <name type="scientific">Bradyrhizobium neotropicale</name>
    <dbReference type="NCBI Taxonomy" id="1497615"/>
    <lineage>
        <taxon>Bacteria</taxon>
        <taxon>Pseudomonadati</taxon>
        <taxon>Pseudomonadota</taxon>
        <taxon>Alphaproteobacteria</taxon>
        <taxon>Hyphomicrobiales</taxon>
        <taxon>Nitrobacteraceae</taxon>
        <taxon>Bradyrhizobium</taxon>
    </lineage>
</organism>
<evidence type="ECO:0000313" key="12">
    <source>
        <dbReference type="EMBL" id="OAF07861.1"/>
    </source>
</evidence>
<dbReference type="SUPFAM" id="SSF103365">
    <property type="entry name" value="Hypothetical protein PH1602"/>
    <property type="match status" value="1"/>
</dbReference>
<dbReference type="AlphaFoldDB" id="A0A176YNS3"/>
<evidence type="ECO:0000256" key="9">
    <source>
        <dbReference type="PIRSR" id="PIRSR601233-1"/>
    </source>
</evidence>
<sequence length="379" mass="40541">MGNPPIVDGRAPVHTFYSSKTWIEGAAVHQLEQVAAMPGIRTVAGMPDLHPGKYGPVGCAILADRIHPAFVGSDAGCGMALFALDVPVRKLRIDKAAERLRDIERPFDGDIRGEIEAAGLEPSAFDSALGTIGGGNHFCELLAVEDVVDTSFGIDRSRAHVLAHSGSRGLGHALLESQITEGLHPIDPDSEPGRAYLHAHDHAVRWATANRLLIAARAAQALRCDADFVCQCSHNCVEHRADGVLHRKGAAPSDQGLVVVPGSRGALSYLVEPLSDAPLEALASIAHGAGRKYDRASMAGRVGATKSDRERLMRNPFGGRVICEDRALLVEEAPEAYKPIAGVIADLEAFGLARVVASFRPLVTVKRVADERGRREERR</sequence>
<evidence type="ECO:0000256" key="8">
    <source>
        <dbReference type="ARBA" id="ARBA00047746"/>
    </source>
</evidence>
<dbReference type="GO" id="GO:0003972">
    <property type="term" value="F:RNA ligase (ATP) activity"/>
    <property type="evidence" value="ECO:0007669"/>
    <property type="project" value="TreeGrafter"/>
</dbReference>
<comment type="catalytic activity">
    <reaction evidence="8">
        <text>a 3'-end 3'-phospho-ribonucleotide-RNA + a 5'-end dephospho-ribonucleoside-RNA + GTP = a ribonucleotidyl-ribonucleotide-RNA + GMP + diphosphate</text>
        <dbReference type="Rhea" id="RHEA:68076"/>
        <dbReference type="Rhea" id="RHEA-COMP:10463"/>
        <dbReference type="Rhea" id="RHEA-COMP:13936"/>
        <dbReference type="Rhea" id="RHEA-COMP:17355"/>
        <dbReference type="ChEBI" id="CHEBI:33019"/>
        <dbReference type="ChEBI" id="CHEBI:37565"/>
        <dbReference type="ChEBI" id="CHEBI:58115"/>
        <dbReference type="ChEBI" id="CHEBI:83062"/>
        <dbReference type="ChEBI" id="CHEBI:138284"/>
        <dbReference type="ChEBI" id="CHEBI:173118"/>
        <dbReference type="EC" id="6.5.1.8"/>
    </reaction>
</comment>
<proteinExistence type="predicted"/>
<keyword evidence="6 10" id="KW-0342">GTP-binding</keyword>
<dbReference type="EC" id="6.5.1.8" evidence="1"/>
<dbReference type="GO" id="GO:0006396">
    <property type="term" value="P:RNA processing"/>
    <property type="evidence" value="ECO:0007669"/>
    <property type="project" value="InterPro"/>
</dbReference>
<dbReference type="Proteomes" id="UP000077173">
    <property type="component" value="Unassembled WGS sequence"/>
</dbReference>
<evidence type="ECO:0000313" key="13">
    <source>
        <dbReference type="Proteomes" id="UP000077173"/>
    </source>
</evidence>
<dbReference type="Pfam" id="PF01139">
    <property type="entry name" value="RtcB"/>
    <property type="match status" value="2"/>
</dbReference>
<keyword evidence="13" id="KW-1185">Reference proteome</keyword>
<keyword evidence="4 10" id="KW-0547">Nucleotide-binding</keyword>
<keyword evidence="7 11" id="KW-0464">Manganese</keyword>
<evidence type="ECO:0000256" key="1">
    <source>
        <dbReference type="ARBA" id="ARBA00012726"/>
    </source>
</evidence>
<reference evidence="12 13" key="1">
    <citation type="submission" date="2016-02" db="EMBL/GenBank/DDBJ databases">
        <title>Draft genome sequence of the strain BR 10247T Bradyrhizobium neotropicale isolated from nodules of Centrolobium paraense.</title>
        <authorList>
            <person name="Simoes-Araujo J.L."/>
            <person name="Barauna A.C."/>
            <person name="Silva K."/>
            <person name="Zilli J.E."/>
        </authorList>
    </citation>
    <scope>NUCLEOTIDE SEQUENCE [LARGE SCALE GENOMIC DNA]</scope>
    <source>
        <strain evidence="12 13">BR 10247</strain>
    </source>
</reference>
<dbReference type="PANTHER" id="PTHR11118">
    <property type="entry name" value="RNA-SPLICING LIGASE RTCB HOMOLOG"/>
    <property type="match status" value="1"/>
</dbReference>
<evidence type="ECO:0000256" key="10">
    <source>
        <dbReference type="PIRSR" id="PIRSR601233-2"/>
    </source>
</evidence>
<feature type="binding site" evidence="11">
    <location>
        <position position="137"/>
    </location>
    <ligand>
        <name>Mn(2+)</name>
        <dbReference type="ChEBI" id="CHEBI:29035"/>
        <label>1</label>
    </ligand>
</feature>
<protein>
    <recommendedName>
        <fullName evidence="1">3'-phosphate/5'-hydroxy nucleic acid ligase</fullName>
        <ecNumber evidence="1">6.5.1.8</ecNumber>
    </recommendedName>
</protein>
<dbReference type="InterPro" id="IPR036025">
    <property type="entry name" value="RtcB-like_sf"/>
</dbReference>
<feature type="active site" description="GMP-histidine intermediate" evidence="9">
    <location>
        <position position="287"/>
    </location>
</feature>
<evidence type="ECO:0000256" key="5">
    <source>
        <dbReference type="ARBA" id="ARBA00022800"/>
    </source>
</evidence>
<accession>A0A176YNS3</accession>
<feature type="binding site" evidence="10">
    <location>
        <position position="268"/>
    </location>
    <ligand>
        <name>GMP</name>
        <dbReference type="ChEBI" id="CHEBI:58115"/>
    </ligand>
</feature>
<comment type="caution">
    <text evidence="12">The sequence shown here is derived from an EMBL/GenBank/DDBJ whole genome shotgun (WGS) entry which is preliminary data.</text>
</comment>
<keyword evidence="2" id="KW-0436">Ligase</keyword>
<dbReference type="GO" id="GO:0005525">
    <property type="term" value="F:GTP binding"/>
    <property type="evidence" value="ECO:0007669"/>
    <property type="project" value="UniProtKB-KW"/>
</dbReference>
<evidence type="ECO:0000256" key="7">
    <source>
        <dbReference type="ARBA" id="ARBA00023211"/>
    </source>
</evidence>
<evidence type="ECO:0000256" key="2">
    <source>
        <dbReference type="ARBA" id="ARBA00022598"/>
    </source>
</evidence>
<feature type="binding site" evidence="11">
    <location>
        <position position="234"/>
    </location>
    <ligand>
        <name>Mn(2+)</name>
        <dbReference type="ChEBI" id="CHEBI:29035"/>
        <label>2</label>
    </ligand>
</feature>
<dbReference type="Gene3D" id="3.90.1860.10">
    <property type="entry name" value="tRNA-splicing ligase RtcB"/>
    <property type="match status" value="1"/>
</dbReference>
<comment type="cofactor">
    <cofactor evidence="11">
        <name>Mn(2+)</name>
        <dbReference type="ChEBI" id="CHEBI:29035"/>
    </cofactor>
    <text evidence="11">Binds 2 manganese ions per subunit.</text>
</comment>
<dbReference type="RefSeq" id="WP_063681702.1">
    <property type="nucleotide sequence ID" value="NZ_LSEF01000107.1"/>
</dbReference>
<feature type="binding site" evidence="11">
    <location>
        <position position="164"/>
    </location>
    <ligand>
        <name>Mn(2+)</name>
        <dbReference type="ChEBI" id="CHEBI:29035"/>
        <label>2</label>
    </ligand>
</feature>
<feature type="binding site" evidence="10">
    <location>
        <begin position="234"/>
        <end position="235"/>
    </location>
    <ligand>
        <name>GMP</name>
        <dbReference type="ChEBI" id="CHEBI:58115"/>
    </ligand>
</feature>
<feature type="binding site" evidence="10">
    <location>
        <begin position="136"/>
        <end position="140"/>
    </location>
    <ligand>
        <name>GMP</name>
        <dbReference type="ChEBI" id="CHEBI:58115"/>
    </ligand>
</feature>
<gene>
    <name evidence="12" type="ORF">AXW67_29250</name>
</gene>
<feature type="binding site" evidence="10">
    <location>
        <begin position="287"/>
        <end position="290"/>
    </location>
    <ligand>
        <name>GMP</name>
        <dbReference type="ChEBI" id="CHEBI:58115"/>
    </ligand>
</feature>
<dbReference type="InterPro" id="IPR017510">
    <property type="entry name" value="RtcB2"/>
</dbReference>
<dbReference type="GO" id="GO:0046872">
    <property type="term" value="F:metal ion binding"/>
    <property type="evidence" value="ECO:0007669"/>
    <property type="project" value="UniProtKB-KW"/>
</dbReference>
<evidence type="ECO:0000256" key="4">
    <source>
        <dbReference type="ARBA" id="ARBA00022741"/>
    </source>
</evidence>
<keyword evidence="5" id="KW-0692">RNA repair</keyword>
<dbReference type="EMBL" id="LSEF01000107">
    <property type="protein sequence ID" value="OAF07861.1"/>
    <property type="molecule type" value="Genomic_DNA"/>
</dbReference>
<evidence type="ECO:0000256" key="3">
    <source>
        <dbReference type="ARBA" id="ARBA00022723"/>
    </source>
</evidence>